<organism evidence="2 3">
    <name type="scientific">Globodera rostochiensis</name>
    <name type="common">Golden nematode worm</name>
    <name type="synonym">Heterodera rostochiensis</name>
    <dbReference type="NCBI Taxonomy" id="31243"/>
    <lineage>
        <taxon>Eukaryota</taxon>
        <taxon>Metazoa</taxon>
        <taxon>Ecdysozoa</taxon>
        <taxon>Nematoda</taxon>
        <taxon>Chromadorea</taxon>
        <taxon>Rhabditida</taxon>
        <taxon>Tylenchina</taxon>
        <taxon>Tylenchomorpha</taxon>
        <taxon>Tylenchoidea</taxon>
        <taxon>Heteroderidae</taxon>
        <taxon>Heteroderinae</taxon>
        <taxon>Globodera</taxon>
    </lineage>
</organism>
<accession>A0A914H536</accession>
<dbReference type="Proteomes" id="UP000887572">
    <property type="component" value="Unplaced"/>
</dbReference>
<reference evidence="3" key="1">
    <citation type="submission" date="2022-11" db="UniProtKB">
        <authorList>
            <consortium name="WormBaseParasite"/>
        </authorList>
    </citation>
    <scope>IDENTIFICATION</scope>
</reference>
<evidence type="ECO:0000256" key="1">
    <source>
        <dbReference type="SAM" id="SignalP"/>
    </source>
</evidence>
<evidence type="ECO:0000313" key="3">
    <source>
        <dbReference type="WBParaSite" id="Gr19_v10_g14242.t1"/>
    </source>
</evidence>
<sequence>MSKIGLCVKFWWFIFYVQIVLLHLAHHHHHQSANAVNILEVYIYPPSFQYTVTVFLAKRDANGQNVTKKIGAGIKTTTKPDGTQMIKLNKTKLAEGWSKVNFKFTRTNDARWASGTVTANFARQAQQLALDYDDLLHVGE</sequence>
<protein>
    <submittedName>
        <fullName evidence="3">Uncharacterized protein</fullName>
    </submittedName>
</protein>
<keyword evidence="2" id="KW-1185">Reference proteome</keyword>
<evidence type="ECO:0000313" key="2">
    <source>
        <dbReference type="Proteomes" id="UP000887572"/>
    </source>
</evidence>
<dbReference type="WBParaSite" id="Gr19_v10_g14242.t1">
    <property type="protein sequence ID" value="Gr19_v10_g14242.t1"/>
    <property type="gene ID" value="Gr19_v10_g14242"/>
</dbReference>
<feature type="chain" id="PRO_5037479434" evidence="1">
    <location>
        <begin position="28"/>
        <end position="140"/>
    </location>
</feature>
<dbReference type="AlphaFoldDB" id="A0A914H536"/>
<proteinExistence type="predicted"/>
<feature type="signal peptide" evidence="1">
    <location>
        <begin position="1"/>
        <end position="27"/>
    </location>
</feature>
<keyword evidence="1" id="KW-0732">Signal</keyword>
<name>A0A914H536_GLORO</name>